<evidence type="ECO:0000259" key="6">
    <source>
        <dbReference type="Pfam" id="PF05154"/>
    </source>
</evidence>
<dbReference type="InterPro" id="IPR007829">
    <property type="entry name" value="TM2"/>
</dbReference>
<feature type="transmembrane region" description="Helical" evidence="5">
    <location>
        <begin position="21"/>
        <end position="40"/>
    </location>
</feature>
<evidence type="ECO:0000313" key="8">
    <source>
        <dbReference type="Proteomes" id="UP000048908"/>
    </source>
</evidence>
<keyword evidence="2 5" id="KW-0812">Transmembrane</keyword>
<dbReference type="STRING" id="282197.SAMN04488517_11811"/>
<evidence type="ECO:0000256" key="1">
    <source>
        <dbReference type="ARBA" id="ARBA00004141"/>
    </source>
</evidence>
<dbReference type="AlphaFoldDB" id="A0A0M6XQ80"/>
<comment type="subcellular location">
    <subcellularLocation>
        <location evidence="1">Membrane</location>
        <topology evidence="1">Multi-pass membrane protein</topology>
    </subcellularLocation>
</comment>
<keyword evidence="3 5" id="KW-1133">Transmembrane helix</keyword>
<gene>
    <name evidence="7" type="ORF">JAN5088_01604</name>
</gene>
<reference evidence="7 8" key="1">
    <citation type="submission" date="2015-07" db="EMBL/GenBank/DDBJ databases">
        <authorList>
            <person name="Noorani M."/>
        </authorList>
    </citation>
    <scope>NUCLEOTIDE SEQUENCE [LARGE SCALE GENOMIC DNA]</scope>
    <source>
        <strain evidence="7 8">CECT 5088</strain>
    </source>
</reference>
<sequence>MWIENESGKRPDRRPVRSKSLGVAYALWLILGVFGAHRFYLGSFPVGLAQVCLLILALVTPGEIEGRFVLSVWAVCYLADLWRLPRLAMLARTDPLAVPRDRPAPPPSVTFTKG</sequence>
<evidence type="ECO:0000256" key="2">
    <source>
        <dbReference type="ARBA" id="ARBA00022692"/>
    </source>
</evidence>
<protein>
    <submittedName>
        <fullName evidence="7">TM2 domain-containing protein</fullName>
    </submittedName>
</protein>
<dbReference type="EMBL" id="CXPG01000016">
    <property type="protein sequence ID" value="CTQ32832.1"/>
    <property type="molecule type" value="Genomic_DNA"/>
</dbReference>
<keyword evidence="4 5" id="KW-0472">Membrane</keyword>
<proteinExistence type="predicted"/>
<organism evidence="7 8">
    <name type="scientific">Jannaschia rubra</name>
    <dbReference type="NCBI Taxonomy" id="282197"/>
    <lineage>
        <taxon>Bacteria</taxon>
        <taxon>Pseudomonadati</taxon>
        <taxon>Pseudomonadota</taxon>
        <taxon>Alphaproteobacteria</taxon>
        <taxon>Rhodobacterales</taxon>
        <taxon>Roseobacteraceae</taxon>
        <taxon>Jannaschia</taxon>
    </lineage>
</organism>
<dbReference type="Proteomes" id="UP000048908">
    <property type="component" value="Unassembled WGS sequence"/>
</dbReference>
<evidence type="ECO:0000313" key="7">
    <source>
        <dbReference type="EMBL" id="CTQ32832.1"/>
    </source>
</evidence>
<dbReference type="GO" id="GO:0016020">
    <property type="term" value="C:membrane"/>
    <property type="evidence" value="ECO:0007669"/>
    <property type="project" value="UniProtKB-SubCell"/>
</dbReference>
<evidence type="ECO:0000256" key="4">
    <source>
        <dbReference type="ARBA" id="ARBA00023136"/>
    </source>
</evidence>
<dbReference type="Pfam" id="PF05154">
    <property type="entry name" value="TM2"/>
    <property type="match status" value="1"/>
</dbReference>
<evidence type="ECO:0000256" key="5">
    <source>
        <dbReference type="SAM" id="Phobius"/>
    </source>
</evidence>
<keyword evidence="8" id="KW-1185">Reference proteome</keyword>
<name>A0A0M6XQ80_9RHOB</name>
<dbReference type="RefSeq" id="WP_055682290.1">
    <property type="nucleotide sequence ID" value="NZ_CXPG01000016.1"/>
</dbReference>
<accession>A0A0M6XQ80</accession>
<feature type="domain" description="TM2" evidence="6">
    <location>
        <begin position="18"/>
        <end position="55"/>
    </location>
</feature>
<evidence type="ECO:0000256" key="3">
    <source>
        <dbReference type="ARBA" id="ARBA00022989"/>
    </source>
</evidence>